<comment type="caution">
    <text evidence="1">The sequence shown here is derived from an EMBL/GenBank/DDBJ whole genome shotgun (WGS) entry which is preliminary data.</text>
</comment>
<protein>
    <submittedName>
        <fullName evidence="1">Uncharacterized protein</fullName>
    </submittedName>
</protein>
<organism evidence="1 2">
    <name type="scientific">Candidatus Methanoperedens nitratireducens</name>
    <dbReference type="NCBI Taxonomy" id="1392998"/>
    <lineage>
        <taxon>Archaea</taxon>
        <taxon>Methanobacteriati</taxon>
        <taxon>Methanobacteriota</taxon>
        <taxon>Stenosarchaea group</taxon>
        <taxon>Methanomicrobia</taxon>
        <taxon>Methanosarcinales</taxon>
        <taxon>ANME-2 cluster</taxon>
        <taxon>Candidatus Methanoperedentaceae</taxon>
        <taxon>Candidatus Methanoperedens</taxon>
    </lineage>
</organism>
<dbReference type="EMBL" id="LKCM01000139">
    <property type="protein sequence ID" value="KPQ43506.1"/>
    <property type="molecule type" value="Genomic_DNA"/>
</dbReference>
<sequence length="235" mass="26837">MTKKKLCPLCNRRLPNRICPVRGEEICSKCCGLNRASDGCDENCDYYRPVTVRKEVNEALPVYKVLKSKSEGSYAIVVSRERTNGKLQYITLLIDVWKMGLKDCFGSHSITKQDFQRKIIKMWGNLSIFAEISLAEALWTVKYGLRIAKEVKTRIPREFEEYGYILGDMADVKVEGSLYKCFKCGKGEISDDEVELIKEITRHDVAAGVCGTMAETMVYFVCDECRKNKTADKHR</sequence>
<gene>
    <name evidence="1" type="ORF">MPEBLZ_01888</name>
</gene>
<name>A0A0N8KQZ4_9EURY</name>
<proteinExistence type="predicted"/>
<evidence type="ECO:0000313" key="2">
    <source>
        <dbReference type="Proteomes" id="UP000050360"/>
    </source>
</evidence>
<accession>A0A0N8KQZ4</accession>
<evidence type="ECO:0000313" key="1">
    <source>
        <dbReference type="EMBL" id="KPQ43506.1"/>
    </source>
</evidence>
<reference evidence="1 2" key="1">
    <citation type="submission" date="2015-09" db="EMBL/GenBank/DDBJ databases">
        <title>A metagenomics-based metabolic model of nitrate-dependent anaerobic oxidation of methane by Methanoperedens-like archaea.</title>
        <authorList>
            <person name="Arshad A."/>
            <person name="Speth D.R."/>
            <person name="De Graaf R.M."/>
            <person name="Op Den Camp H.J."/>
            <person name="Jetten M.S."/>
            <person name="Welte C.U."/>
        </authorList>
    </citation>
    <scope>NUCLEOTIDE SEQUENCE [LARGE SCALE GENOMIC DNA]</scope>
</reference>
<dbReference type="Proteomes" id="UP000050360">
    <property type="component" value="Unassembled WGS sequence"/>
</dbReference>
<dbReference type="AlphaFoldDB" id="A0A0N8KQZ4"/>